<dbReference type="EMBL" id="JBHTCS010000017">
    <property type="protein sequence ID" value="MFC7449100.1"/>
    <property type="molecule type" value="Genomic_DNA"/>
</dbReference>
<dbReference type="PRINTS" id="PR00370">
    <property type="entry name" value="FMOXYGENASE"/>
</dbReference>
<evidence type="ECO:0000256" key="3">
    <source>
        <dbReference type="ARBA" id="ARBA00022827"/>
    </source>
</evidence>
<dbReference type="PANTHER" id="PTHR42877:SF4">
    <property type="entry name" value="FAD_NAD(P)-BINDING DOMAIN-CONTAINING PROTEIN-RELATED"/>
    <property type="match status" value="1"/>
</dbReference>
<keyword evidence="3" id="KW-0274">FAD</keyword>
<keyword evidence="5" id="KW-0503">Monooxygenase</keyword>
<comment type="similarity">
    <text evidence="1">Belongs to the FAD-binding monooxygenase family.</text>
</comment>
<gene>
    <name evidence="5" type="ORF">ACFQS9_14480</name>
</gene>
<evidence type="ECO:0000313" key="5">
    <source>
        <dbReference type="EMBL" id="MFC7449100.1"/>
    </source>
</evidence>
<dbReference type="InterPro" id="IPR051209">
    <property type="entry name" value="FAD-bind_Monooxygenase_sf"/>
</dbReference>
<evidence type="ECO:0000313" key="6">
    <source>
        <dbReference type="Proteomes" id="UP001596484"/>
    </source>
</evidence>
<dbReference type="InterPro" id="IPR020946">
    <property type="entry name" value="Flavin_mOase-like"/>
</dbReference>
<name>A0ABW2RZ37_9NOCA</name>
<dbReference type="SUPFAM" id="SSF51905">
    <property type="entry name" value="FAD/NAD(P)-binding domain"/>
    <property type="match status" value="1"/>
</dbReference>
<dbReference type="Proteomes" id="UP001596484">
    <property type="component" value="Unassembled WGS sequence"/>
</dbReference>
<evidence type="ECO:0000256" key="2">
    <source>
        <dbReference type="ARBA" id="ARBA00022630"/>
    </source>
</evidence>
<comment type="caution">
    <text evidence="5">The sequence shown here is derived from an EMBL/GenBank/DDBJ whole genome shotgun (WGS) entry which is preliminary data.</text>
</comment>
<dbReference type="Pfam" id="PF00743">
    <property type="entry name" value="FMO-like"/>
    <property type="match status" value="1"/>
</dbReference>
<organism evidence="5 6">
    <name type="scientific">Rhodococcus daqingensis</name>
    <dbReference type="NCBI Taxonomy" id="2479363"/>
    <lineage>
        <taxon>Bacteria</taxon>
        <taxon>Bacillati</taxon>
        <taxon>Actinomycetota</taxon>
        <taxon>Actinomycetes</taxon>
        <taxon>Mycobacteriales</taxon>
        <taxon>Nocardiaceae</taxon>
        <taxon>Rhodococcus</taxon>
    </lineage>
</organism>
<accession>A0ABW2RZ37</accession>
<dbReference type="PANTHER" id="PTHR42877">
    <property type="entry name" value="L-ORNITHINE N(5)-MONOOXYGENASE-RELATED"/>
    <property type="match status" value="1"/>
</dbReference>
<dbReference type="InterPro" id="IPR000960">
    <property type="entry name" value="Flavin_mOase"/>
</dbReference>
<reference evidence="6" key="1">
    <citation type="journal article" date="2019" name="Int. J. Syst. Evol. Microbiol.">
        <title>The Global Catalogue of Microorganisms (GCM) 10K type strain sequencing project: providing services to taxonomists for standard genome sequencing and annotation.</title>
        <authorList>
            <consortium name="The Broad Institute Genomics Platform"/>
            <consortium name="The Broad Institute Genome Sequencing Center for Infectious Disease"/>
            <person name="Wu L."/>
            <person name="Ma J."/>
        </authorList>
    </citation>
    <scope>NUCLEOTIDE SEQUENCE [LARGE SCALE GENOMIC DNA]</scope>
    <source>
        <strain evidence="6">ICMP 19430</strain>
    </source>
</reference>
<dbReference type="EC" id="1.14.13.-" evidence="5"/>
<keyword evidence="2" id="KW-0285">Flavoprotein</keyword>
<evidence type="ECO:0000256" key="4">
    <source>
        <dbReference type="ARBA" id="ARBA00023002"/>
    </source>
</evidence>
<protein>
    <submittedName>
        <fullName evidence="5">Flavin-containing monooxygenase</fullName>
        <ecNumber evidence="5">1.14.13.-</ecNumber>
    </submittedName>
</protein>
<evidence type="ECO:0000256" key="1">
    <source>
        <dbReference type="ARBA" id="ARBA00010139"/>
    </source>
</evidence>
<dbReference type="InterPro" id="IPR036188">
    <property type="entry name" value="FAD/NAD-bd_sf"/>
</dbReference>
<keyword evidence="6" id="KW-1185">Reference proteome</keyword>
<keyword evidence="4 5" id="KW-0560">Oxidoreductase</keyword>
<sequence>MHENELHAKPDTTDVDVLIVGAGVSGVSVLIKLAERGVTNALILDKAERIGGTWVANDYPGLRCDVPSELYSLGFAPNPGWARTYSSQDEIRDYIESVAHSFGVVDRIRLRTEMVSAVWDEPARRWRITTADGTEITAKVFVPAAGIIGEAKMPRLPGQETFRGTVFHSGNWNHEHDLTGERVAVVGAGASAIQFLPAIQPAVGKLYSFQRAPSWVLSKPDFAMPRLVSRVFTRFPFVQRMIREAGFRGLEVMYPLMLHPRLLTTIVRPMQRSNMRRAIEDPELRRRLMPDHPFACKRPMLSNDWYPALAKPNVQVVFQGVERLTERGLVTTDGSEYEVDTVIFGTGYTAGDLAVTHIIRNGAGATINEVWNGSPRSYLGLAVHGFPNMFMMLAPNSQCHVQSVMWTSELQAGYVARAVKALLDGRVDRFEVKKSVHDGFVAAIDKRLERMPSQPKYCTTYFSDSTGRNHVVWPEWAFKIKRVLSRFAITDYDIGATT</sequence>
<dbReference type="Gene3D" id="3.50.50.60">
    <property type="entry name" value="FAD/NAD(P)-binding domain"/>
    <property type="match status" value="3"/>
</dbReference>
<proteinExistence type="inferred from homology"/>
<dbReference type="RefSeq" id="WP_378405799.1">
    <property type="nucleotide sequence ID" value="NZ_JBHTCS010000017.1"/>
</dbReference>
<dbReference type="GO" id="GO:0004497">
    <property type="term" value="F:monooxygenase activity"/>
    <property type="evidence" value="ECO:0007669"/>
    <property type="project" value="UniProtKB-KW"/>
</dbReference>